<sequence>MQHQLVMLTYGLDGLIESAQPDDTSAAEKIPVIIYTTEADEAATKAKAAREADKHHDTRKVSRTASGDTQDADSQDTAGTAEAVEGIAVLKRAIPRRAARAARAGARMAHSAAMFRLRRAGLGWRSSRGCSHRWLRWCTSLETMRRGTLTEVIRLKRRSGCPIIVTGGTEVGHAPGPFSHGAGYKVDIAQGKCINRYINRKYRYIRTRGDGARLYRDRDGDIYAREPSHWDILVT</sequence>
<feature type="compositionally biased region" description="Basic and acidic residues" evidence="1">
    <location>
        <begin position="45"/>
        <end position="60"/>
    </location>
</feature>
<gene>
    <name evidence="2" type="ORF">Ssi02_58100</name>
</gene>
<evidence type="ECO:0000256" key="1">
    <source>
        <dbReference type="SAM" id="MobiDB-lite"/>
    </source>
</evidence>
<protein>
    <submittedName>
        <fullName evidence="2">Uncharacterized protein</fullName>
    </submittedName>
</protein>
<feature type="region of interest" description="Disordered" evidence="1">
    <location>
        <begin position="45"/>
        <end position="79"/>
    </location>
</feature>
<dbReference type="AlphaFoldDB" id="A0A919RN93"/>
<comment type="caution">
    <text evidence="2">The sequence shown here is derived from an EMBL/GenBank/DDBJ whole genome shotgun (WGS) entry which is preliminary data.</text>
</comment>
<evidence type="ECO:0000313" key="2">
    <source>
        <dbReference type="EMBL" id="GII95579.1"/>
    </source>
</evidence>
<dbReference type="Proteomes" id="UP000606172">
    <property type="component" value="Unassembled WGS sequence"/>
</dbReference>
<accession>A0A919RN93</accession>
<dbReference type="EMBL" id="BOOW01000037">
    <property type="protein sequence ID" value="GII95579.1"/>
    <property type="molecule type" value="Genomic_DNA"/>
</dbReference>
<dbReference type="RefSeq" id="WP_204030634.1">
    <property type="nucleotide sequence ID" value="NZ_BOOW01000037.1"/>
</dbReference>
<reference evidence="2" key="1">
    <citation type="submission" date="2021-01" db="EMBL/GenBank/DDBJ databases">
        <title>Whole genome shotgun sequence of Sinosporangium siamense NBRC 109515.</title>
        <authorList>
            <person name="Komaki H."/>
            <person name="Tamura T."/>
        </authorList>
    </citation>
    <scope>NUCLEOTIDE SEQUENCE</scope>
    <source>
        <strain evidence="2">NBRC 109515</strain>
    </source>
</reference>
<evidence type="ECO:0000313" key="3">
    <source>
        <dbReference type="Proteomes" id="UP000606172"/>
    </source>
</evidence>
<organism evidence="2 3">
    <name type="scientific">Sinosporangium siamense</name>
    <dbReference type="NCBI Taxonomy" id="1367973"/>
    <lineage>
        <taxon>Bacteria</taxon>
        <taxon>Bacillati</taxon>
        <taxon>Actinomycetota</taxon>
        <taxon>Actinomycetes</taxon>
        <taxon>Streptosporangiales</taxon>
        <taxon>Streptosporangiaceae</taxon>
        <taxon>Sinosporangium</taxon>
    </lineage>
</organism>
<name>A0A919RN93_9ACTN</name>
<proteinExistence type="predicted"/>
<keyword evidence="3" id="KW-1185">Reference proteome</keyword>